<feature type="transmembrane region" description="Helical" evidence="7">
    <location>
        <begin position="206"/>
        <end position="222"/>
    </location>
</feature>
<dbReference type="SUPFAM" id="SSF103473">
    <property type="entry name" value="MFS general substrate transporter"/>
    <property type="match status" value="1"/>
</dbReference>
<dbReference type="InterPro" id="IPR020846">
    <property type="entry name" value="MFS_dom"/>
</dbReference>
<reference evidence="9 10" key="1">
    <citation type="submission" date="2020-04" db="EMBL/GenBank/DDBJ databases">
        <title>Molecular characterization of pseudomonads from Agaricus bisporus reveal novel blotch 2 pathogens in Western Europe.</title>
        <authorList>
            <person name="Taparia T."/>
            <person name="Krijger M."/>
            <person name="Haynes E."/>
            <person name="Elpinstone J.G."/>
            <person name="Noble R."/>
            <person name="Van Der Wolf J."/>
        </authorList>
    </citation>
    <scope>NUCLEOTIDE SEQUENCE [LARGE SCALE GENOMIC DNA]</scope>
    <source>
        <strain evidence="9 10">F1001</strain>
    </source>
</reference>
<dbReference type="InterPro" id="IPR036259">
    <property type="entry name" value="MFS_trans_sf"/>
</dbReference>
<evidence type="ECO:0000256" key="6">
    <source>
        <dbReference type="ARBA" id="ARBA00023136"/>
    </source>
</evidence>
<evidence type="ECO:0000256" key="2">
    <source>
        <dbReference type="ARBA" id="ARBA00022448"/>
    </source>
</evidence>
<dbReference type="GO" id="GO:0005886">
    <property type="term" value="C:plasma membrane"/>
    <property type="evidence" value="ECO:0007669"/>
    <property type="project" value="UniProtKB-SubCell"/>
</dbReference>
<keyword evidence="2" id="KW-0813">Transport</keyword>
<proteinExistence type="predicted"/>
<dbReference type="PROSITE" id="PS50850">
    <property type="entry name" value="MFS"/>
    <property type="match status" value="1"/>
</dbReference>
<feature type="transmembrane region" description="Helical" evidence="7">
    <location>
        <begin position="341"/>
        <end position="361"/>
    </location>
</feature>
<keyword evidence="3" id="KW-1003">Cell membrane</keyword>
<feature type="transmembrane region" description="Helical" evidence="7">
    <location>
        <begin position="277"/>
        <end position="296"/>
    </location>
</feature>
<evidence type="ECO:0000256" key="5">
    <source>
        <dbReference type="ARBA" id="ARBA00022989"/>
    </source>
</evidence>
<name>A0A7Y8BK59_9PSED</name>
<dbReference type="RefSeq" id="WP_177143863.1">
    <property type="nucleotide sequence ID" value="NZ_JACAPU010000011.1"/>
</dbReference>
<sequence length="409" mass="42720">MAANDTALRLLVGIQLVSMGAMEMSGPFWPLQIQKLLGTANAQYTGLLSSLVYAGPMMAAMILTPLWGRLGDRTGHKPMIIRALLALAVCQALAAITFDPWLLVGIRVVQGALAGFIAAAQAYALACCGDGGRGQILARLQSATAVGSLAGPVLGGWLMDVSGFVLLCYSATAICLLCAAISLFLPSDTQRVPAKQKPAHAALPKGWLGAMLGVIVLIQAAKMMPQPFYALYVADVLHAPGWLIGASYAASAATLALSAPLWGRLFDRHQPAHTLRVIEWVAWACALTLAFTAVASEWMGFLASRLLWGVWQGALLPVAYTLIANTVAPSQQGFALGLGNSAAKAGALCGVLMGGIGMGIVGVAHSFWLVALTYAVAALGIRAIRSFSRTPETSVLSTHTSANQTKKEP</sequence>
<keyword evidence="4 7" id="KW-0812">Transmembrane</keyword>
<feature type="transmembrane region" description="Helical" evidence="7">
    <location>
        <begin position="79"/>
        <end position="98"/>
    </location>
</feature>
<evidence type="ECO:0000256" key="4">
    <source>
        <dbReference type="ARBA" id="ARBA00022692"/>
    </source>
</evidence>
<evidence type="ECO:0000313" key="10">
    <source>
        <dbReference type="Proteomes" id="UP000582981"/>
    </source>
</evidence>
<feature type="transmembrane region" description="Helical" evidence="7">
    <location>
        <begin position="242"/>
        <end position="265"/>
    </location>
</feature>
<comment type="caution">
    <text evidence="9">The sequence shown here is derived from an EMBL/GenBank/DDBJ whole genome shotgun (WGS) entry which is preliminary data.</text>
</comment>
<dbReference type="PANTHER" id="PTHR43414:SF6">
    <property type="entry name" value="MULTIDRUG RESISTANCE PROTEIN MDTG"/>
    <property type="match status" value="1"/>
</dbReference>
<feature type="transmembrane region" description="Helical" evidence="7">
    <location>
        <begin position="164"/>
        <end position="185"/>
    </location>
</feature>
<feature type="transmembrane region" description="Helical" evidence="7">
    <location>
        <begin position="367"/>
        <end position="384"/>
    </location>
</feature>
<evidence type="ECO:0000259" key="8">
    <source>
        <dbReference type="PROSITE" id="PS50850"/>
    </source>
</evidence>
<dbReference type="PANTHER" id="PTHR43414">
    <property type="entry name" value="MULTIDRUG RESISTANCE PROTEIN MDTG"/>
    <property type="match status" value="1"/>
</dbReference>
<evidence type="ECO:0000256" key="3">
    <source>
        <dbReference type="ARBA" id="ARBA00022475"/>
    </source>
</evidence>
<feature type="domain" description="Major facilitator superfamily (MFS) profile" evidence="8">
    <location>
        <begin position="199"/>
        <end position="409"/>
    </location>
</feature>
<feature type="transmembrane region" description="Helical" evidence="7">
    <location>
        <begin position="308"/>
        <end position="329"/>
    </location>
</feature>
<feature type="transmembrane region" description="Helical" evidence="7">
    <location>
        <begin position="104"/>
        <end position="124"/>
    </location>
</feature>
<keyword evidence="5 7" id="KW-1133">Transmembrane helix</keyword>
<dbReference type="GO" id="GO:0022857">
    <property type="term" value="F:transmembrane transporter activity"/>
    <property type="evidence" value="ECO:0007669"/>
    <property type="project" value="InterPro"/>
</dbReference>
<accession>A0A7Y8BK59</accession>
<protein>
    <submittedName>
        <fullName evidence="9">MFS transporter</fullName>
    </submittedName>
</protein>
<dbReference type="Pfam" id="PF07690">
    <property type="entry name" value="MFS_1"/>
    <property type="match status" value="2"/>
</dbReference>
<dbReference type="AlphaFoldDB" id="A0A7Y8BK59"/>
<dbReference type="InterPro" id="IPR011701">
    <property type="entry name" value="MFS"/>
</dbReference>
<comment type="subcellular location">
    <subcellularLocation>
        <location evidence="1">Cell membrane</location>
        <topology evidence="1">Multi-pass membrane protein</topology>
    </subcellularLocation>
</comment>
<dbReference type="EMBL" id="JACAPU010000011">
    <property type="protein sequence ID" value="NWB46602.1"/>
    <property type="molecule type" value="Genomic_DNA"/>
</dbReference>
<evidence type="ECO:0000256" key="7">
    <source>
        <dbReference type="SAM" id="Phobius"/>
    </source>
</evidence>
<gene>
    <name evidence="9" type="ORF">HX829_08855</name>
</gene>
<dbReference type="Proteomes" id="UP000582981">
    <property type="component" value="Unassembled WGS sequence"/>
</dbReference>
<feature type="transmembrane region" description="Helical" evidence="7">
    <location>
        <begin position="44"/>
        <end position="67"/>
    </location>
</feature>
<dbReference type="Gene3D" id="1.20.1250.20">
    <property type="entry name" value="MFS general substrate transporter like domains"/>
    <property type="match status" value="2"/>
</dbReference>
<feature type="transmembrane region" description="Helical" evidence="7">
    <location>
        <begin position="136"/>
        <end position="158"/>
    </location>
</feature>
<organism evidence="9 10">
    <name type="scientific">Pseudomonas gingeri</name>
    <dbReference type="NCBI Taxonomy" id="117681"/>
    <lineage>
        <taxon>Bacteria</taxon>
        <taxon>Pseudomonadati</taxon>
        <taxon>Pseudomonadota</taxon>
        <taxon>Gammaproteobacteria</taxon>
        <taxon>Pseudomonadales</taxon>
        <taxon>Pseudomonadaceae</taxon>
        <taxon>Pseudomonas</taxon>
    </lineage>
</organism>
<evidence type="ECO:0000256" key="1">
    <source>
        <dbReference type="ARBA" id="ARBA00004651"/>
    </source>
</evidence>
<feature type="transmembrane region" description="Helical" evidence="7">
    <location>
        <begin position="7"/>
        <end position="24"/>
    </location>
</feature>
<keyword evidence="6 7" id="KW-0472">Membrane</keyword>
<evidence type="ECO:0000313" key="9">
    <source>
        <dbReference type="EMBL" id="NWB46602.1"/>
    </source>
</evidence>